<proteinExistence type="predicted"/>
<reference evidence="4 5" key="1">
    <citation type="submission" date="2017-11" db="EMBL/GenBank/DDBJ databases">
        <title>The genome of Rhizophagus clarus HR1 reveals common genetic basis of auxotrophy among arbuscular mycorrhizal fungi.</title>
        <authorList>
            <person name="Kobayashi Y."/>
        </authorList>
    </citation>
    <scope>NUCLEOTIDE SEQUENCE [LARGE SCALE GENOMIC DNA]</scope>
    <source>
        <strain evidence="4 5">HR1</strain>
    </source>
</reference>
<dbReference type="PANTHER" id="PTHR44858:SF1">
    <property type="entry name" value="UDP-N-ACETYLGLUCOSAMINE--PEPTIDE N-ACETYLGLUCOSAMINYLTRANSFERASE SPINDLY-RELATED"/>
    <property type="match status" value="1"/>
</dbReference>
<evidence type="ECO:0000256" key="3">
    <source>
        <dbReference type="PROSITE-ProRule" id="PRU00339"/>
    </source>
</evidence>
<dbReference type="InterPro" id="IPR011990">
    <property type="entry name" value="TPR-like_helical_dom_sf"/>
</dbReference>
<dbReference type="PANTHER" id="PTHR44858">
    <property type="entry name" value="TETRATRICOPEPTIDE REPEAT PROTEIN 6"/>
    <property type="match status" value="1"/>
</dbReference>
<dbReference type="PROSITE" id="PS50005">
    <property type="entry name" value="TPR"/>
    <property type="match status" value="1"/>
</dbReference>
<organism evidence="4 5">
    <name type="scientific">Rhizophagus clarus</name>
    <dbReference type="NCBI Taxonomy" id="94130"/>
    <lineage>
        <taxon>Eukaryota</taxon>
        <taxon>Fungi</taxon>
        <taxon>Fungi incertae sedis</taxon>
        <taxon>Mucoromycota</taxon>
        <taxon>Glomeromycotina</taxon>
        <taxon>Glomeromycetes</taxon>
        <taxon>Glomerales</taxon>
        <taxon>Glomeraceae</taxon>
        <taxon>Rhizophagus</taxon>
    </lineage>
</organism>
<evidence type="ECO:0000256" key="2">
    <source>
        <dbReference type="ARBA" id="ARBA00022803"/>
    </source>
</evidence>
<dbReference type="InterPro" id="IPR050498">
    <property type="entry name" value="Ycf3"/>
</dbReference>
<dbReference type="AlphaFoldDB" id="A0A2Z6RE90"/>
<evidence type="ECO:0000313" key="5">
    <source>
        <dbReference type="Proteomes" id="UP000247702"/>
    </source>
</evidence>
<keyword evidence="5" id="KW-1185">Reference proteome</keyword>
<dbReference type="SMART" id="SM00028">
    <property type="entry name" value="TPR"/>
    <property type="match status" value="7"/>
</dbReference>
<keyword evidence="2 3" id="KW-0802">TPR repeat</keyword>
<feature type="repeat" description="TPR" evidence="3">
    <location>
        <begin position="389"/>
        <end position="422"/>
    </location>
</feature>
<evidence type="ECO:0000313" key="4">
    <source>
        <dbReference type="EMBL" id="GBC00916.1"/>
    </source>
</evidence>
<name>A0A2Z6RE90_9GLOM</name>
<sequence length="717" mass="85918">MTTFGLCYYLAIESLNKAPSSFIQFKTIEILLYLRNINNQVFLIIEMDFDRYAQKLNENNSTKGFTEEFQILVTFVKEKWFNDFRVLNYDVGKRKNKYLKHHAYLNEEQTCNIIDQKKCPECRKKIEGNDIKYLPQVSIYKNLYSKFFESGRVLSSNEFKCSEIINNQYNSDSDDDLEIELMLTKKNKIDTVKPNLNMSIKSIFQIKNLKRHPTYKIIVEELYKSNYKKAEYLSKEFLKTFLTNYPIRCILAYIYRCLNHYEQAHLYLNEAIDLKEKNPIAYFIRGEVFFRQNKYEAAILYLNASKNYKAKIDNFNIILGNSYLITAESYIHTGNYLSNALYYYTTALQNNPNNYLCIKNCAYIYEKKKDYSNSLKMLERFLNLNKEDSLILCYYGEILSSIGKYSKAISYFTNANIIDPENIHNLNKRAIAYYIYYKYDMALLDLNKVIQLDPLNSIAYYYKWLTYNAMKNTSNAIEAFEKCTELEFWSYLCEVCKINDNDFVELGIVNKFNKYMYKDLFIIAQKIYFISNFINLDNKLYKFQENDSNRIYIIFRNKVFNLNLPRISKIVKNNNDYYIIWRINIKEILSEDCFVKFIVKCEKDYSNWEQEHILEYKDLLKFERLGWIEYIFPHKISLVNENWVIETNGFADMQIDYVRFILDDKTFDGQQSYISEMKRLLSIHSLLPNVPEVFKRHYFLRKEMESLLELKDIIRCL</sequence>
<accession>A0A2Z6RE90</accession>
<dbReference type="STRING" id="94130.A0A2Z6RE90"/>
<dbReference type="EMBL" id="BEXD01003335">
    <property type="protein sequence ID" value="GBC00916.1"/>
    <property type="molecule type" value="Genomic_DNA"/>
</dbReference>
<dbReference type="Pfam" id="PF13432">
    <property type="entry name" value="TPR_16"/>
    <property type="match status" value="1"/>
</dbReference>
<dbReference type="Pfam" id="PF13181">
    <property type="entry name" value="TPR_8"/>
    <property type="match status" value="1"/>
</dbReference>
<evidence type="ECO:0000256" key="1">
    <source>
        <dbReference type="ARBA" id="ARBA00022737"/>
    </source>
</evidence>
<keyword evidence="1" id="KW-0677">Repeat</keyword>
<dbReference type="InterPro" id="IPR019734">
    <property type="entry name" value="TPR_rpt"/>
</dbReference>
<comment type="caution">
    <text evidence="4">The sequence shown here is derived from an EMBL/GenBank/DDBJ whole genome shotgun (WGS) entry which is preliminary data.</text>
</comment>
<dbReference type="SUPFAM" id="SSF48452">
    <property type="entry name" value="TPR-like"/>
    <property type="match status" value="1"/>
</dbReference>
<protein>
    <submittedName>
        <fullName evidence="4">Uncharacterized protein</fullName>
    </submittedName>
</protein>
<gene>
    <name evidence="4" type="ORF">RclHR1_00400030</name>
</gene>
<dbReference type="Gene3D" id="1.25.40.10">
    <property type="entry name" value="Tetratricopeptide repeat domain"/>
    <property type="match status" value="2"/>
</dbReference>
<dbReference type="Proteomes" id="UP000247702">
    <property type="component" value="Unassembled WGS sequence"/>
</dbReference>